<protein>
    <submittedName>
        <fullName evidence="1">Uncharacterized protein</fullName>
    </submittedName>
</protein>
<proteinExistence type="predicted"/>
<dbReference type="KEGG" id="xne:XNC1_4302"/>
<evidence type="ECO:0000313" key="1">
    <source>
        <dbReference type="EMBL" id="CBJ92324.1"/>
    </source>
</evidence>
<dbReference type="Proteomes" id="UP000008075">
    <property type="component" value="Chromosome"/>
</dbReference>
<organism evidence="1 2">
    <name type="scientific">Xenorhabdus nematophila (strain ATCC 19061 / DSM 3370 / CCUG 14189 / LMG 1036 / NCIMB 9965 / AN6)</name>
    <dbReference type="NCBI Taxonomy" id="406817"/>
    <lineage>
        <taxon>Bacteria</taxon>
        <taxon>Pseudomonadati</taxon>
        <taxon>Pseudomonadota</taxon>
        <taxon>Gammaproteobacteria</taxon>
        <taxon>Enterobacterales</taxon>
        <taxon>Morganellaceae</taxon>
        <taxon>Xenorhabdus</taxon>
    </lineage>
</organism>
<dbReference type="EMBL" id="FN667742">
    <property type="protein sequence ID" value="CBJ92324.1"/>
    <property type="molecule type" value="Genomic_DNA"/>
</dbReference>
<dbReference type="HOGENOM" id="CLU_3105482_0_0_6"/>
<reference evidence="1 2" key="1">
    <citation type="journal article" date="2011" name="PLoS ONE">
        <title>The entomopathogenic bacterial endosymbionts xenorhabdus and photorhabdus: convergent lifestyles from divergent genomes.</title>
        <authorList>
            <person name="Chaston J.M."/>
            <person name="Suen G."/>
            <person name="Tucker S.L."/>
            <person name="Andersen A.W."/>
            <person name="Bhasin A."/>
            <person name="Bode E."/>
            <person name="Bode H.B."/>
            <person name="Brachmann A.O."/>
            <person name="Cowles C.E."/>
            <person name="Cowles K.N."/>
            <person name="Darby C."/>
            <person name="de Leon L."/>
            <person name="Drace K."/>
            <person name="Du Z."/>
            <person name="Givaudan A."/>
            <person name="Herbert Tran E.E."/>
            <person name="Jewell K.A."/>
            <person name="Knack J.J."/>
            <person name="Krasomil-Osterfeld K.C."/>
            <person name="Kukor R."/>
            <person name="Lanois A."/>
            <person name="Latreille P."/>
            <person name="Leimgruber N.K."/>
            <person name="Lipke C.M."/>
            <person name="Liu R."/>
            <person name="Lu X."/>
            <person name="Martens E.C."/>
            <person name="Marri P.R."/>
            <person name="Medigue C."/>
            <person name="Menard M.L."/>
            <person name="Miller N.M."/>
            <person name="Morales-Soto N."/>
            <person name="Norton S."/>
            <person name="Ogier J.C."/>
            <person name="Orchard S.S."/>
            <person name="Park D."/>
            <person name="Park Y."/>
            <person name="Qurollo B.A."/>
            <person name="Sugar D.R."/>
            <person name="Richards G.R."/>
            <person name="Rouy Z."/>
            <person name="Slominski B."/>
            <person name="Slominski K."/>
            <person name="Snyder H."/>
            <person name="Tjaden B.C."/>
            <person name="van der Hoeven R."/>
            <person name="Welch R.D."/>
            <person name="Wheeler C."/>
            <person name="Xiang B."/>
            <person name="Barbazuk B."/>
            <person name="Gaudriault S."/>
            <person name="Goodner B."/>
            <person name="Slater S.C."/>
            <person name="Forst S."/>
            <person name="Goldman B.S."/>
            <person name="Goodrich-Blair H."/>
        </authorList>
    </citation>
    <scope>NUCLEOTIDE SEQUENCE [LARGE SCALE GENOMIC DNA]</scope>
    <source>
        <strain evidence="2">ATCC 19061 / DSM 3370 / CCUG 14189 / LMG 1036 / NCIMB 9965 / AN6</strain>
    </source>
</reference>
<gene>
    <name evidence="1" type="ordered locus">XNC1_4302</name>
</gene>
<accession>D3VE73</accession>
<name>D3VE73_XENNA</name>
<keyword evidence="2" id="KW-1185">Reference proteome</keyword>
<dbReference type="AlphaFoldDB" id="D3VE73"/>
<evidence type="ECO:0000313" key="2">
    <source>
        <dbReference type="Proteomes" id="UP000008075"/>
    </source>
</evidence>
<sequence length="53" mass="5921">MKFVSVFNHLQVQVQLSHAMVAGSSSQGLANCQKFMLFHLYFLASCRTVSKIS</sequence>